<keyword evidence="1 4" id="KW-0349">Heme</keyword>
<dbReference type="InterPro" id="IPR009056">
    <property type="entry name" value="Cyt_c-like_dom"/>
</dbReference>
<dbReference type="SUPFAM" id="SSF46626">
    <property type="entry name" value="Cytochrome c"/>
    <property type="match status" value="3"/>
</dbReference>
<evidence type="ECO:0000259" key="7">
    <source>
        <dbReference type="PROSITE" id="PS51007"/>
    </source>
</evidence>
<accession>A0A366HAU1</accession>
<feature type="domain" description="Cytochrome c" evidence="7">
    <location>
        <begin position="187"/>
        <end position="294"/>
    </location>
</feature>
<evidence type="ECO:0000256" key="2">
    <source>
        <dbReference type="ARBA" id="ARBA00022723"/>
    </source>
</evidence>
<feature type="binding site" description="covalent" evidence="4">
    <location>
        <position position="205"/>
    </location>
    <ligand>
        <name>heme c</name>
        <dbReference type="ChEBI" id="CHEBI:61717"/>
        <label>2</label>
    </ligand>
</feature>
<dbReference type="GO" id="GO:0020037">
    <property type="term" value="F:heme binding"/>
    <property type="evidence" value="ECO:0007669"/>
    <property type="project" value="InterPro"/>
</dbReference>
<feature type="binding site" description="covalent" evidence="4">
    <location>
        <position position="325"/>
    </location>
    <ligand>
        <name>heme c</name>
        <dbReference type="ChEBI" id="CHEBI:61717"/>
        <label>3</label>
    </ligand>
</feature>
<gene>
    <name evidence="8" type="ORF">DFR37_10622</name>
</gene>
<evidence type="ECO:0000256" key="1">
    <source>
        <dbReference type="ARBA" id="ARBA00022617"/>
    </source>
</evidence>
<dbReference type="PANTHER" id="PTHR35008:SF4">
    <property type="entry name" value="BLL4482 PROTEIN"/>
    <property type="match status" value="1"/>
</dbReference>
<keyword evidence="6" id="KW-0472">Membrane</keyword>
<feature type="binding site" description="axial binding residue" evidence="5">
    <location>
        <position position="206"/>
    </location>
    <ligand>
        <name>heme c</name>
        <dbReference type="ChEBI" id="CHEBI:61717"/>
        <label>2</label>
    </ligand>
    <ligandPart>
        <name>Fe</name>
        <dbReference type="ChEBI" id="CHEBI:18248"/>
    </ligandPart>
</feature>
<protein>
    <submittedName>
        <fullName evidence="8">Mono/diheme cytochrome c family protein</fullName>
    </submittedName>
</protein>
<evidence type="ECO:0000256" key="3">
    <source>
        <dbReference type="ARBA" id="ARBA00023004"/>
    </source>
</evidence>
<dbReference type="EMBL" id="QNRQ01000006">
    <property type="protein sequence ID" value="RBP38732.1"/>
    <property type="molecule type" value="Genomic_DNA"/>
</dbReference>
<dbReference type="InterPro" id="IPR014353">
    <property type="entry name" value="Membr-bd_ADH_cyt_c"/>
</dbReference>
<comment type="caution">
    <text evidence="8">The sequence shown here is derived from an EMBL/GenBank/DDBJ whole genome shotgun (WGS) entry which is preliminary data.</text>
</comment>
<evidence type="ECO:0000256" key="4">
    <source>
        <dbReference type="PIRSR" id="PIRSR000018-50"/>
    </source>
</evidence>
<keyword evidence="6" id="KW-1133">Transmembrane helix</keyword>
<dbReference type="OrthoDB" id="9809720at2"/>
<feature type="binding site" description="covalent" evidence="4">
    <location>
        <position position="202"/>
    </location>
    <ligand>
        <name>heme c</name>
        <dbReference type="ChEBI" id="CHEBI:61717"/>
        <label>2</label>
    </ligand>
</feature>
<keyword evidence="2 5" id="KW-0479">Metal-binding</keyword>
<dbReference type="PIRSF" id="PIRSF000018">
    <property type="entry name" value="Mb_ADH_cyt_c"/>
    <property type="match status" value="1"/>
</dbReference>
<evidence type="ECO:0000256" key="5">
    <source>
        <dbReference type="PIRSR" id="PIRSR000018-51"/>
    </source>
</evidence>
<dbReference type="GO" id="GO:0016614">
    <property type="term" value="F:oxidoreductase activity, acting on CH-OH group of donors"/>
    <property type="evidence" value="ECO:0007669"/>
    <property type="project" value="InterPro"/>
</dbReference>
<dbReference type="PROSITE" id="PS51007">
    <property type="entry name" value="CYTC"/>
    <property type="match status" value="3"/>
</dbReference>
<feature type="binding site" description="covalent" evidence="4">
    <location>
        <position position="57"/>
    </location>
    <ligand>
        <name>heme c</name>
        <dbReference type="ChEBI" id="CHEBI:61717"/>
        <label>1</label>
    </ligand>
</feature>
<evidence type="ECO:0000256" key="6">
    <source>
        <dbReference type="SAM" id="Phobius"/>
    </source>
</evidence>
<dbReference type="InterPro" id="IPR051459">
    <property type="entry name" value="Cytochrome_c-type_DH"/>
</dbReference>
<comment type="cofactor">
    <cofactor evidence="4">
        <name>heme c</name>
        <dbReference type="ChEBI" id="CHEBI:61717"/>
    </cofactor>
    <text evidence="4">Binds 3 heme c groups covalently per subunit.</text>
</comment>
<dbReference type="AlphaFoldDB" id="A0A366HAU1"/>
<evidence type="ECO:0000313" key="9">
    <source>
        <dbReference type="Proteomes" id="UP000253628"/>
    </source>
</evidence>
<keyword evidence="3 5" id="KW-0408">Iron</keyword>
<dbReference type="Proteomes" id="UP000253628">
    <property type="component" value="Unassembled WGS sequence"/>
</dbReference>
<proteinExistence type="predicted"/>
<evidence type="ECO:0000313" key="8">
    <source>
        <dbReference type="EMBL" id="RBP38732.1"/>
    </source>
</evidence>
<dbReference type="Pfam" id="PF00034">
    <property type="entry name" value="Cytochrom_C"/>
    <property type="match status" value="2"/>
</dbReference>
<feature type="domain" description="Cytochrome c" evidence="7">
    <location>
        <begin position="43"/>
        <end position="145"/>
    </location>
</feature>
<feature type="binding site" description="covalent" evidence="4">
    <location>
        <position position="60"/>
    </location>
    <ligand>
        <name>heme c</name>
        <dbReference type="ChEBI" id="CHEBI:61717"/>
        <label>1</label>
    </ligand>
</feature>
<dbReference type="RefSeq" id="WP_113933518.1">
    <property type="nucleotide sequence ID" value="NZ_JACCEU010000007.1"/>
</dbReference>
<feature type="transmembrane region" description="Helical" evidence="6">
    <location>
        <begin position="7"/>
        <end position="26"/>
    </location>
</feature>
<dbReference type="Gene3D" id="1.10.760.10">
    <property type="entry name" value="Cytochrome c-like domain"/>
    <property type="match status" value="3"/>
</dbReference>
<reference evidence="8 9" key="1">
    <citation type="submission" date="2018-06" db="EMBL/GenBank/DDBJ databases">
        <title>Genomic Encyclopedia of Type Strains, Phase IV (KMG-IV): sequencing the most valuable type-strain genomes for metagenomic binning, comparative biology and taxonomic classification.</title>
        <authorList>
            <person name="Goeker M."/>
        </authorList>
    </citation>
    <scope>NUCLEOTIDE SEQUENCE [LARGE SCALE GENOMIC DNA]</scope>
    <source>
        <strain evidence="8 9">DSM 25520</strain>
    </source>
</reference>
<dbReference type="InterPro" id="IPR036909">
    <property type="entry name" value="Cyt_c-like_dom_sf"/>
</dbReference>
<organism evidence="8 9">
    <name type="scientific">Eoetvoesiella caeni</name>
    <dbReference type="NCBI Taxonomy" id="645616"/>
    <lineage>
        <taxon>Bacteria</taxon>
        <taxon>Pseudomonadati</taxon>
        <taxon>Pseudomonadota</taxon>
        <taxon>Betaproteobacteria</taxon>
        <taxon>Burkholderiales</taxon>
        <taxon>Alcaligenaceae</taxon>
        <taxon>Eoetvoesiella</taxon>
    </lineage>
</organism>
<dbReference type="GO" id="GO:0016020">
    <property type="term" value="C:membrane"/>
    <property type="evidence" value="ECO:0007669"/>
    <property type="project" value="InterPro"/>
</dbReference>
<dbReference type="GO" id="GO:0005506">
    <property type="term" value="F:iron ion binding"/>
    <property type="evidence" value="ECO:0007669"/>
    <property type="project" value="InterPro"/>
</dbReference>
<dbReference type="GO" id="GO:0009055">
    <property type="term" value="F:electron transfer activity"/>
    <property type="evidence" value="ECO:0007669"/>
    <property type="project" value="InterPro"/>
</dbReference>
<feature type="domain" description="Cytochrome c" evidence="7">
    <location>
        <begin position="309"/>
        <end position="399"/>
    </location>
</feature>
<feature type="binding site" description="axial binding residue" evidence="5">
    <location>
        <position position="61"/>
    </location>
    <ligand>
        <name>heme c</name>
        <dbReference type="ChEBI" id="CHEBI:61717"/>
        <label>1</label>
    </ligand>
    <ligandPart>
        <name>Fe</name>
        <dbReference type="ChEBI" id="CHEBI:18248"/>
    </ligandPart>
</feature>
<keyword evidence="9" id="KW-1185">Reference proteome</keyword>
<name>A0A366HAU1_9BURK</name>
<feature type="binding site" description="covalent" evidence="4">
    <location>
        <position position="322"/>
    </location>
    <ligand>
        <name>heme c</name>
        <dbReference type="ChEBI" id="CHEBI:61717"/>
        <label>3</label>
    </ligand>
</feature>
<feature type="binding site" description="axial binding residue" evidence="5">
    <location>
        <position position="326"/>
    </location>
    <ligand>
        <name>heme c</name>
        <dbReference type="ChEBI" id="CHEBI:61717"/>
        <label>3</label>
    </ligand>
    <ligandPart>
        <name>Fe</name>
        <dbReference type="ChEBI" id="CHEBI:18248"/>
    </ligandPart>
</feature>
<sequence>MKARIAVGGVILVAAVVGVVVLSGLLDPRYETSAVDQAAPSQELIAKGKYLAKAGDCTACHTSKAGAQFAGGVPIPTPFGTIYGTNITPDKQYGIGNWTSADFYKALHDGLAPDHPLYPAMPYTTYRGVTREDSDAIFAYLQSIRPVAVPNRDNEVSFPFNLRPLLRGWNLLFLKDTLPDVSAGNSAEWVRGRYVTNSLGHCTECHTPRGKFGQLKLHDSLQGGNLGGIVGPDITPDALAARGWSPQALQQFLAQGIAPQGSAYGEMFDAFHHSTQYLTESDNKAMVRYLTGDKPAEPVPFTPSAAIGQDQSTGRRHYLALCAGCHAANGQGKPNVTVALAGNSTVRNDDPNNLVLVMLHGITAKQFPGNQARQDMPGFANSLDDKQMAELANYLRTSFGGLKGNVQPADVQALRAKKAP</sequence>
<dbReference type="PANTHER" id="PTHR35008">
    <property type="entry name" value="BLL4482 PROTEIN-RELATED"/>
    <property type="match status" value="1"/>
</dbReference>
<keyword evidence="6" id="KW-0812">Transmembrane</keyword>